<dbReference type="STRING" id="1447883.A0A2B7YPR1"/>
<gene>
    <name evidence="14" type="ORF">AJ80_02944</name>
</gene>
<feature type="domain" description="Glycoside hydrolase family 65 central catalytic" evidence="11">
    <location>
        <begin position="437"/>
        <end position="622"/>
    </location>
</feature>
<dbReference type="Gene3D" id="2.70.98.40">
    <property type="entry name" value="Glycoside hydrolase, family 65, N-terminal domain"/>
    <property type="match status" value="1"/>
</dbReference>
<reference evidence="14 15" key="1">
    <citation type="submission" date="2017-10" db="EMBL/GenBank/DDBJ databases">
        <title>Comparative genomics in systemic dimorphic fungi from Ajellomycetaceae.</title>
        <authorList>
            <person name="Munoz J.F."/>
            <person name="Mcewen J.G."/>
            <person name="Clay O.K."/>
            <person name="Cuomo C.A."/>
        </authorList>
    </citation>
    <scope>NUCLEOTIDE SEQUENCE [LARGE SCALE GENOMIC DNA]</scope>
    <source>
        <strain evidence="14 15">UAMH7299</strain>
    </source>
</reference>
<dbReference type="InterPro" id="IPR005195">
    <property type="entry name" value="Glyco_hydro_65_M"/>
</dbReference>
<dbReference type="SUPFAM" id="SSF74650">
    <property type="entry name" value="Galactose mutarotase-like"/>
    <property type="match status" value="1"/>
</dbReference>
<protein>
    <recommendedName>
        <fullName evidence="3">alpha,alpha-trehalase</fullName>
        <ecNumber evidence="3">3.2.1.28</ecNumber>
    </recommendedName>
    <alternativeName>
        <fullName evidence="8">Alpha,alpha-trehalase</fullName>
    </alternativeName>
    <alternativeName>
        <fullName evidence="9">Alpha,alpha-trehalose glucohydrolase</fullName>
    </alternativeName>
</protein>
<comment type="caution">
    <text evidence="14">The sequence shown here is derived from an EMBL/GenBank/DDBJ whole genome shotgun (WGS) entry which is preliminary data.</text>
</comment>
<proteinExistence type="inferred from homology"/>
<dbReference type="EC" id="3.2.1.28" evidence="3"/>
<evidence type="ECO:0000256" key="1">
    <source>
        <dbReference type="ARBA" id="ARBA00001576"/>
    </source>
</evidence>
<dbReference type="GO" id="GO:0009277">
    <property type="term" value="C:fungal-type cell wall"/>
    <property type="evidence" value="ECO:0007669"/>
    <property type="project" value="TreeGrafter"/>
</dbReference>
<dbReference type="Pfam" id="PF03633">
    <property type="entry name" value="Glyco_hydro_65C"/>
    <property type="match status" value="1"/>
</dbReference>
<comment type="similarity">
    <text evidence="2">Belongs to the glycosyl hydrolase 65 family.</text>
</comment>
<evidence type="ECO:0000256" key="10">
    <source>
        <dbReference type="SAM" id="SignalP"/>
    </source>
</evidence>
<dbReference type="OrthoDB" id="200349at2759"/>
<dbReference type="GO" id="GO:0030246">
    <property type="term" value="F:carbohydrate binding"/>
    <property type="evidence" value="ECO:0007669"/>
    <property type="project" value="InterPro"/>
</dbReference>
<dbReference type="Gene3D" id="1.50.10.10">
    <property type="match status" value="1"/>
</dbReference>
<dbReference type="Pfam" id="PF03632">
    <property type="entry name" value="Glyco_hydro_65m"/>
    <property type="match status" value="1"/>
</dbReference>
<evidence type="ECO:0000256" key="8">
    <source>
        <dbReference type="ARBA" id="ARBA00030473"/>
    </source>
</evidence>
<dbReference type="InterPro" id="IPR012341">
    <property type="entry name" value="6hp_glycosidase-like_sf"/>
</dbReference>
<evidence type="ECO:0000259" key="12">
    <source>
        <dbReference type="Pfam" id="PF03633"/>
    </source>
</evidence>
<evidence type="ECO:0000313" key="14">
    <source>
        <dbReference type="EMBL" id="PGH23029.1"/>
    </source>
</evidence>
<dbReference type="GO" id="GO:0004555">
    <property type="term" value="F:alpha,alpha-trehalase activity"/>
    <property type="evidence" value="ECO:0007669"/>
    <property type="project" value="UniProtKB-EC"/>
</dbReference>
<feature type="signal peptide" evidence="10">
    <location>
        <begin position="1"/>
        <end position="22"/>
    </location>
</feature>
<keyword evidence="6" id="KW-0325">Glycoprotein</keyword>
<dbReference type="Pfam" id="PF03636">
    <property type="entry name" value="Glyco_hydro_65N"/>
    <property type="match status" value="1"/>
</dbReference>
<dbReference type="InterPro" id="IPR011013">
    <property type="entry name" value="Gal_mutarotase_sf_dom"/>
</dbReference>
<dbReference type="InterPro" id="IPR037018">
    <property type="entry name" value="GH65_N"/>
</dbReference>
<dbReference type="PANTHER" id="PTHR11051">
    <property type="entry name" value="GLYCOSYL HYDROLASE-RELATED"/>
    <property type="match status" value="1"/>
</dbReference>
<dbReference type="Gene3D" id="2.60.420.10">
    <property type="entry name" value="Maltose phosphorylase, domain 3"/>
    <property type="match status" value="1"/>
</dbReference>
<feature type="domain" description="Glycoside hydrolase family 65 C-terminal" evidence="12">
    <location>
        <begin position="780"/>
        <end position="826"/>
    </location>
</feature>
<dbReference type="PANTHER" id="PTHR11051:SF8">
    <property type="entry name" value="PROTEIN-GLUCOSYLGALACTOSYLHYDROXYLYSINE GLUCOSIDASE"/>
    <property type="match status" value="1"/>
</dbReference>
<dbReference type="InterPro" id="IPR008928">
    <property type="entry name" value="6-hairpin_glycosidase_sf"/>
</dbReference>
<feature type="chain" id="PRO_5012993415" description="alpha,alpha-trehalase" evidence="10">
    <location>
        <begin position="23"/>
        <end position="1068"/>
    </location>
</feature>
<dbReference type="InterPro" id="IPR005196">
    <property type="entry name" value="Glyco_hydro_65_N"/>
</dbReference>
<evidence type="ECO:0000259" key="11">
    <source>
        <dbReference type="Pfam" id="PF03632"/>
    </source>
</evidence>
<keyword evidence="5" id="KW-0378">Hydrolase</keyword>
<dbReference type="AlphaFoldDB" id="A0A2B7YPR1"/>
<dbReference type="InterPro" id="IPR005194">
    <property type="entry name" value="Glyco_hydro_65_C"/>
</dbReference>
<evidence type="ECO:0000256" key="2">
    <source>
        <dbReference type="ARBA" id="ARBA00006768"/>
    </source>
</evidence>
<keyword evidence="7" id="KW-0326">Glycosidase</keyword>
<evidence type="ECO:0000256" key="7">
    <source>
        <dbReference type="ARBA" id="ARBA00023295"/>
    </source>
</evidence>
<evidence type="ECO:0000259" key="13">
    <source>
        <dbReference type="Pfam" id="PF03636"/>
    </source>
</evidence>
<accession>A0A2B7YPR1</accession>
<comment type="catalytic activity">
    <reaction evidence="1">
        <text>alpha,alpha-trehalose + H2O = alpha-D-glucose + beta-D-glucose</text>
        <dbReference type="Rhea" id="RHEA:32675"/>
        <dbReference type="ChEBI" id="CHEBI:15377"/>
        <dbReference type="ChEBI" id="CHEBI:15903"/>
        <dbReference type="ChEBI" id="CHEBI:16551"/>
        <dbReference type="ChEBI" id="CHEBI:17925"/>
        <dbReference type="EC" id="3.2.1.28"/>
    </reaction>
</comment>
<dbReference type="FunFam" id="1.50.10.10:FF:000032">
    <property type="entry name" value="Vacuolar acid trehalase"/>
    <property type="match status" value="1"/>
</dbReference>
<dbReference type="FunFam" id="2.70.98.40:FF:000004">
    <property type="entry name" value="Alpha,alpha-trehalose glucohydrolase TreA/Ath1"/>
    <property type="match status" value="1"/>
</dbReference>
<keyword evidence="4 10" id="KW-0732">Signal</keyword>
<organism evidence="14 15">
    <name type="scientific">Polytolypa hystricis (strain UAMH7299)</name>
    <dbReference type="NCBI Taxonomy" id="1447883"/>
    <lineage>
        <taxon>Eukaryota</taxon>
        <taxon>Fungi</taxon>
        <taxon>Dikarya</taxon>
        <taxon>Ascomycota</taxon>
        <taxon>Pezizomycotina</taxon>
        <taxon>Eurotiomycetes</taxon>
        <taxon>Eurotiomycetidae</taxon>
        <taxon>Onygenales</taxon>
        <taxon>Onygenales incertae sedis</taxon>
        <taxon>Polytolypa</taxon>
    </lineage>
</organism>
<keyword evidence="15" id="KW-1185">Reference proteome</keyword>
<evidence type="ECO:0000313" key="15">
    <source>
        <dbReference type="Proteomes" id="UP000224634"/>
    </source>
</evidence>
<sequence length="1068" mass="115860">MERILLFLSTILLVCHSCLVTGAPLAERVSGALARNLESPRPQAKRQAECPNTLYPTKFEGVSWDNDNWRLTTTVLDQGHYQSRGSIANGYLGINVAAVGPFFELDVPVAGDVINGWPLYSRRQTFATISGFYDLQPHVDKSNFPWMDQYGGESVVSGVPHWGGLILDLGDGTYLDATVDNSTISNFKTTLDMKAGILSWEYTWAPKNQNGSFDIVYQLFAHKLNVNQAVVHLQVTPSGDGNATIVNVLDGFSAVRTDFAGSGEDGQAIYSSVRPNGISNVTAYFYATMAGSEDVDISTLSIVKDNPYVQTNDSSIAQAVNVGFRAGKTVTVTKFVGAASTDGFHDPQGMAKNASANAARTGYDALLKSHIEEWAIVFPDESVDDFTIPDTGFLPVDNHIIDSAIMSVASPYYLLQNTVSENAMKVVNNAPINAGSLAVGGLTSDSYAGLVFWDADIWMQPGLVAAFPEAAQTFTNYRLARYGQAVANAQTAYTSSKNQTRISENAAIYPWTSGRFGNCTGTGPCFDYQYHLNGDIGLQMINNWVTTGDTEYFKDKLFPVYDSIATLFADVMERNGTKWTLTNMTDPDEYADHVDGGGFTLPIMATTLQYANAFRQLFGLEQNQTWNEMSENILVSRDPDTSITMEYTTMNGSTHVKQGDIVLNIFPLRFTQDYTPENALRDLDYYAGKQSPDGPGMTYAIFSIAANEVSPSGCSAYTYAQYAFEPYIRAPFYQFSEQLIDDWTANGGTHPAYPFLTGNGGANQVVLFGYLGLRLLPDFVLHLDPNLPPQIPHLKYRTFYWRGHPIKAESNATHTTIQRAPNTKPLERADAQFDNIPIPVHVGPETNVMVYELPLSGPLVIPNRNIGSIATYPGNMVQCQPVSSPNDYEPGQFPIAAVDGASSTKWKPRRANATSALTVAFPDSELSSLVSGFGFDWAEAPPVSAKVLLHNTPISFPADLDVDAVSTFSAPGSVVASDMQQISMSDPYDPETWDLNIISLPKGNTTNVTLSTPLPATRFATLLISGNQGLGEAELKAGNGTGASVAEWSIIKVAVGQGQEGGKCGGGK</sequence>
<evidence type="ECO:0000256" key="5">
    <source>
        <dbReference type="ARBA" id="ARBA00022801"/>
    </source>
</evidence>
<dbReference type="GO" id="GO:0005993">
    <property type="term" value="P:trehalose catabolic process"/>
    <property type="evidence" value="ECO:0007669"/>
    <property type="project" value="TreeGrafter"/>
</dbReference>
<dbReference type="EMBL" id="PDNA01000030">
    <property type="protein sequence ID" value="PGH23029.1"/>
    <property type="molecule type" value="Genomic_DNA"/>
</dbReference>
<evidence type="ECO:0000256" key="6">
    <source>
        <dbReference type="ARBA" id="ARBA00023180"/>
    </source>
</evidence>
<dbReference type="SUPFAM" id="SSF48208">
    <property type="entry name" value="Six-hairpin glycosidases"/>
    <property type="match status" value="1"/>
</dbReference>
<evidence type="ECO:0000256" key="3">
    <source>
        <dbReference type="ARBA" id="ARBA00012757"/>
    </source>
</evidence>
<dbReference type="Proteomes" id="UP000224634">
    <property type="component" value="Unassembled WGS sequence"/>
</dbReference>
<evidence type="ECO:0000256" key="4">
    <source>
        <dbReference type="ARBA" id="ARBA00022729"/>
    </source>
</evidence>
<evidence type="ECO:0000256" key="9">
    <source>
        <dbReference type="ARBA" id="ARBA00031637"/>
    </source>
</evidence>
<feature type="domain" description="Glycoside hydrolase family 65 N-terminal" evidence="13">
    <location>
        <begin position="77"/>
        <end position="341"/>
    </location>
</feature>
<name>A0A2B7YPR1_POLH7</name>